<proteinExistence type="predicted"/>
<dbReference type="EMBL" id="GBRH01184858">
    <property type="protein sequence ID" value="JAE13038.1"/>
    <property type="molecule type" value="Transcribed_RNA"/>
</dbReference>
<sequence>MYHVHVVC</sequence>
<name>A0A0A9FXH2_ARUDO</name>
<evidence type="ECO:0000313" key="1">
    <source>
        <dbReference type="EMBL" id="JAE13038.1"/>
    </source>
</evidence>
<reference evidence="1" key="2">
    <citation type="journal article" date="2015" name="Data Brief">
        <title>Shoot transcriptome of the giant reed, Arundo donax.</title>
        <authorList>
            <person name="Barrero R.A."/>
            <person name="Guerrero F.D."/>
            <person name="Moolhuijzen P."/>
            <person name="Goolsby J.A."/>
            <person name="Tidwell J."/>
            <person name="Bellgard S.E."/>
            <person name="Bellgard M.I."/>
        </authorList>
    </citation>
    <scope>NUCLEOTIDE SEQUENCE</scope>
    <source>
        <tissue evidence="1">Shoot tissue taken approximately 20 cm above the soil surface</tissue>
    </source>
</reference>
<protein>
    <submittedName>
        <fullName evidence="1">Uncharacterized protein</fullName>
    </submittedName>
</protein>
<accession>A0A0A9FXH2</accession>
<organism evidence="1">
    <name type="scientific">Arundo donax</name>
    <name type="common">Giant reed</name>
    <name type="synonym">Donax arundinaceus</name>
    <dbReference type="NCBI Taxonomy" id="35708"/>
    <lineage>
        <taxon>Eukaryota</taxon>
        <taxon>Viridiplantae</taxon>
        <taxon>Streptophyta</taxon>
        <taxon>Embryophyta</taxon>
        <taxon>Tracheophyta</taxon>
        <taxon>Spermatophyta</taxon>
        <taxon>Magnoliopsida</taxon>
        <taxon>Liliopsida</taxon>
        <taxon>Poales</taxon>
        <taxon>Poaceae</taxon>
        <taxon>PACMAD clade</taxon>
        <taxon>Arundinoideae</taxon>
        <taxon>Arundineae</taxon>
        <taxon>Arundo</taxon>
    </lineage>
</organism>
<reference evidence="1" key="1">
    <citation type="submission" date="2014-09" db="EMBL/GenBank/DDBJ databases">
        <authorList>
            <person name="Magalhaes I.L.F."/>
            <person name="Oliveira U."/>
            <person name="Santos F.R."/>
            <person name="Vidigal T.H.D.A."/>
            <person name="Brescovit A.D."/>
            <person name="Santos A.J."/>
        </authorList>
    </citation>
    <scope>NUCLEOTIDE SEQUENCE</scope>
    <source>
        <tissue evidence="1">Shoot tissue taken approximately 20 cm above the soil surface</tissue>
    </source>
</reference>